<proteinExistence type="predicted"/>
<gene>
    <name evidence="2" type="ORF">Cvel_17621</name>
</gene>
<evidence type="ECO:0000313" key="2">
    <source>
        <dbReference type="EMBL" id="CEM14804.1"/>
    </source>
</evidence>
<organism evidence="2">
    <name type="scientific">Chromera velia CCMP2878</name>
    <dbReference type="NCBI Taxonomy" id="1169474"/>
    <lineage>
        <taxon>Eukaryota</taxon>
        <taxon>Sar</taxon>
        <taxon>Alveolata</taxon>
        <taxon>Colpodellida</taxon>
        <taxon>Chromeraceae</taxon>
        <taxon>Chromera</taxon>
    </lineage>
</organism>
<dbReference type="AlphaFoldDB" id="A0A0G4FLC4"/>
<sequence>MVKYADYQWLERLKRALESTHPVSLGTKSPRGNSFHQADLNVVCTQLWKTMCELLRKESCAPGFSPSHKCKYVRLPALDLPVDQHYNALLRGVFEGDGSLVAHKRHATMSLEFASSNRGFVSDVRDVINKHALSGVQKELYGSLIDYKLPDGKSFHSLRFYDREVLMDICDWLYPAEMHECSTLMMPRKFKRVRFFQDVFSACSKPNSAIPNAERRQDFVSRLSGEGPGELGISLRELVSQFDPENPVDLQAVGVKRAVGRAARDALLRQFAAPPPHSCSCCSLPFSSHYPS</sequence>
<protein>
    <recommendedName>
        <fullName evidence="1">DOD-type homing endonuclease domain-containing protein</fullName>
    </recommendedName>
</protein>
<dbReference type="GO" id="GO:0004519">
    <property type="term" value="F:endonuclease activity"/>
    <property type="evidence" value="ECO:0007669"/>
    <property type="project" value="InterPro"/>
</dbReference>
<reference evidence="2" key="1">
    <citation type="submission" date="2014-11" db="EMBL/GenBank/DDBJ databases">
        <authorList>
            <person name="Otto D Thomas"/>
            <person name="Naeem Raeece"/>
        </authorList>
    </citation>
    <scope>NUCLEOTIDE SEQUENCE</scope>
</reference>
<dbReference type="InterPro" id="IPR027434">
    <property type="entry name" value="Homing_endonucl"/>
</dbReference>
<dbReference type="EMBL" id="CDMZ01000461">
    <property type="protein sequence ID" value="CEM14804.1"/>
    <property type="molecule type" value="Genomic_DNA"/>
</dbReference>
<name>A0A0G4FLC4_9ALVE</name>
<evidence type="ECO:0000259" key="1">
    <source>
        <dbReference type="PROSITE" id="PS50819"/>
    </source>
</evidence>
<dbReference type="VEuPathDB" id="CryptoDB:Cvel_17621"/>
<dbReference type="InterPro" id="IPR004042">
    <property type="entry name" value="Intein_endonuc_central"/>
</dbReference>
<accession>A0A0G4FLC4</accession>
<dbReference type="Gene3D" id="3.10.28.10">
    <property type="entry name" value="Homing endonucleases"/>
    <property type="match status" value="1"/>
</dbReference>
<dbReference type="PROSITE" id="PS50819">
    <property type="entry name" value="INTEIN_ENDONUCLEASE"/>
    <property type="match status" value="1"/>
</dbReference>
<feature type="domain" description="DOD-type homing endonuclease" evidence="1">
    <location>
        <begin position="88"/>
        <end position="136"/>
    </location>
</feature>